<dbReference type="PaxDb" id="4113-PGSC0003DMT400094308"/>
<organism evidence="3 4">
    <name type="scientific">Solanum tuberosum</name>
    <name type="common">Potato</name>
    <dbReference type="NCBI Taxonomy" id="4113"/>
    <lineage>
        <taxon>Eukaryota</taxon>
        <taxon>Viridiplantae</taxon>
        <taxon>Streptophyta</taxon>
        <taxon>Embryophyta</taxon>
        <taxon>Tracheophyta</taxon>
        <taxon>Spermatophyta</taxon>
        <taxon>Magnoliopsida</taxon>
        <taxon>eudicotyledons</taxon>
        <taxon>Gunneridae</taxon>
        <taxon>Pentapetalae</taxon>
        <taxon>asterids</taxon>
        <taxon>lamiids</taxon>
        <taxon>Solanales</taxon>
        <taxon>Solanaceae</taxon>
        <taxon>Solanoideae</taxon>
        <taxon>Solaneae</taxon>
        <taxon>Solanum</taxon>
    </lineage>
</organism>
<dbReference type="HOGENOM" id="CLU_029307_12_2_1"/>
<evidence type="ECO:0000313" key="3">
    <source>
        <dbReference type="EnsemblPlants" id="PGSC0003DMT400094308"/>
    </source>
</evidence>
<dbReference type="EnsemblPlants" id="PGSC0003DMT400094308">
    <property type="protein sequence ID" value="PGSC0003DMT400094308"/>
    <property type="gene ID" value="PGSC0003DMG400043879"/>
</dbReference>
<dbReference type="Proteomes" id="UP000011115">
    <property type="component" value="Unassembled WGS sequence"/>
</dbReference>
<evidence type="ECO:0000313" key="4">
    <source>
        <dbReference type="Proteomes" id="UP000011115"/>
    </source>
</evidence>
<feature type="compositionally biased region" description="Basic residues" evidence="2">
    <location>
        <begin position="1"/>
        <end position="19"/>
    </location>
</feature>
<protein>
    <recommendedName>
        <fullName evidence="5">Polyprotein protein</fullName>
    </recommendedName>
</protein>
<keyword evidence="4" id="KW-1185">Reference proteome</keyword>
<feature type="coiled-coil region" evidence="1">
    <location>
        <begin position="242"/>
        <end position="269"/>
    </location>
</feature>
<dbReference type="Gramene" id="PGSC0003DMT400094308">
    <property type="protein sequence ID" value="PGSC0003DMT400094308"/>
    <property type="gene ID" value="PGSC0003DMG400043879"/>
</dbReference>
<keyword evidence="1" id="KW-0175">Coiled coil</keyword>
<evidence type="ECO:0008006" key="5">
    <source>
        <dbReference type="Google" id="ProtNLM"/>
    </source>
</evidence>
<feature type="region of interest" description="Disordered" evidence="2">
    <location>
        <begin position="1"/>
        <end position="24"/>
    </location>
</feature>
<reference evidence="3" key="2">
    <citation type="submission" date="2015-06" db="UniProtKB">
        <authorList>
            <consortium name="EnsemblPlants"/>
        </authorList>
    </citation>
    <scope>IDENTIFICATION</scope>
    <source>
        <strain evidence="3">DM1-3 516 R44</strain>
    </source>
</reference>
<feature type="compositionally biased region" description="Basic and acidic residues" evidence="2">
    <location>
        <begin position="83"/>
        <end position="94"/>
    </location>
</feature>
<dbReference type="InParanoid" id="M1DTV2"/>
<accession>M1DTV2</accession>
<dbReference type="AlphaFoldDB" id="M1DTV2"/>
<sequence>MARPKVTRSSKSTQSKKKGITINDDAVASKSNVAKLSNTSRKGKGKDKTVELLDASSDSMGFYTNDPTTYDSESMSSDEDELIEARRNELRSKQLNDPSRIRNPRSTAQTPPAPEHAIILASPIEAEYFEDQAAKKQTEVETTGSTPTEALPLAPALGPSGISITTATSTDTPGSFAAVSRPLLTHTSLLRMGQMALSADRRAVCLEAAVPGMIQTALTNTVTPMNTTIEALATRIVVCEHKQGSTSEIRVLKAAIAELREDVNHLKATNVSMVFGTIEVPAMPERPQTTTVYGDRAKKTKDFEAEAEIDEEMFEGAATNDIAEIEEIMIDAAVQASFAKAPVAGFIGTGSSRGYSQH</sequence>
<name>M1DTV2_SOLTU</name>
<evidence type="ECO:0000256" key="2">
    <source>
        <dbReference type="SAM" id="MobiDB-lite"/>
    </source>
</evidence>
<reference evidence="4" key="1">
    <citation type="journal article" date="2011" name="Nature">
        <title>Genome sequence and analysis of the tuber crop potato.</title>
        <authorList>
            <consortium name="The Potato Genome Sequencing Consortium"/>
        </authorList>
    </citation>
    <scope>NUCLEOTIDE SEQUENCE [LARGE SCALE GENOMIC DNA]</scope>
    <source>
        <strain evidence="4">cv. DM1-3 516 R44</strain>
    </source>
</reference>
<proteinExistence type="predicted"/>
<evidence type="ECO:0000256" key="1">
    <source>
        <dbReference type="SAM" id="Coils"/>
    </source>
</evidence>
<feature type="region of interest" description="Disordered" evidence="2">
    <location>
        <begin position="55"/>
        <end position="113"/>
    </location>
</feature>